<proteinExistence type="predicted"/>
<sequence>MRWGDMARKNPCGRVFAEKGDGMWQSYVPPNQALALVSSLFSSEDFAIEANGPPCQRPYLTVAPIRTGRYFLARRKTKIGGGALNLWKEEEKGSFVATACGTTALESVTREAREAGSCVYYPSVTVANDAQDNSLSMSVHVNILVMINA</sequence>
<evidence type="ECO:0000313" key="1">
    <source>
        <dbReference type="EMBL" id="KAL3574468.1"/>
    </source>
</evidence>
<evidence type="ECO:0000313" key="2">
    <source>
        <dbReference type="Proteomes" id="UP000309997"/>
    </source>
</evidence>
<reference evidence="1 2" key="1">
    <citation type="journal article" date="2024" name="Plant Biotechnol. J.">
        <title>Genome and CRISPR/Cas9 system of a widespread forest tree (Populus alba) in the world.</title>
        <authorList>
            <person name="Liu Y.J."/>
            <person name="Jiang P.F."/>
            <person name="Han X.M."/>
            <person name="Li X.Y."/>
            <person name="Wang H.M."/>
            <person name="Wang Y.J."/>
            <person name="Wang X.X."/>
            <person name="Zeng Q.Y."/>
        </authorList>
    </citation>
    <scope>NUCLEOTIDE SEQUENCE [LARGE SCALE GENOMIC DNA]</scope>
    <source>
        <strain evidence="2">cv. PAL-ZL1</strain>
    </source>
</reference>
<dbReference type="Proteomes" id="UP000309997">
    <property type="component" value="Unassembled WGS sequence"/>
</dbReference>
<organism evidence="1 2">
    <name type="scientific">Populus alba</name>
    <name type="common">White poplar</name>
    <dbReference type="NCBI Taxonomy" id="43335"/>
    <lineage>
        <taxon>Eukaryota</taxon>
        <taxon>Viridiplantae</taxon>
        <taxon>Streptophyta</taxon>
        <taxon>Embryophyta</taxon>
        <taxon>Tracheophyta</taxon>
        <taxon>Spermatophyta</taxon>
        <taxon>Magnoliopsida</taxon>
        <taxon>eudicotyledons</taxon>
        <taxon>Gunneridae</taxon>
        <taxon>Pentapetalae</taxon>
        <taxon>rosids</taxon>
        <taxon>fabids</taxon>
        <taxon>Malpighiales</taxon>
        <taxon>Salicaceae</taxon>
        <taxon>Saliceae</taxon>
        <taxon>Populus</taxon>
    </lineage>
</organism>
<comment type="caution">
    <text evidence="1">The sequence shown here is derived from an EMBL/GenBank/DDBJ whole genome shotgun (WGS) entry which is preliminary data.</text>
</comment>
<dbReference type="EMBL" id="RCHU02000013">
    <property type="protein sequence ID" value="KAL3574468.1"/>
    <property type="molecule type" value="Genomic_DNA"/>
</dbReference>
<protein>
    <submittedName>
        <fullName evidence="1">Uncharacterized protein</fullName>
    </submittedName>
</protein>
<accession>A0ACC4B7A3</accession>
<keyword evidence="2" id="KW-1185">Reference proteome</keyword>
<gene>
    <name evidence="1" type="ORF">D5086_025081</name>
</gene>
<name>A0ACC4B7A3_POPAL</name>